<evidence type="ECO:0000313" key="1">
    <source>
        <dbReference type="EMBL" id="KAF2661943.1"/>
    </source>
</evidence>
<accession>A0A6A6TSN7</accession>
<keyword evidence="1" id="KW-0808">Transferase</keyword>
<name>A0A6A6TSN7_9PLEO</name>
<proteinExistence type="predicted"/>
<dbReference type="InterPro" id="IPR029063">
    <property type="entry name" value="SAM-dependent_MTases_sf"/>
</dbReference>
<gene>
    <name evidence="1" type="ORF">K491DRAFT_586027</name>
</gene>
<protein>
    <submittedName>
        <fullName evidence="1">S-adenosyl-L-methionine-dependent methyltransferase</fullName>
    </submittedName>
</protein>
<dbReference type="Pfam" id="PF13489">
    <property type="entry name" value="Methyltransf_23"/>
    <property type="match status" value="1"/>
</dbReference>
<dbReference type="Gene3D" id="3.40.50.150">
    <property type="entry name" value="Vaccinia Virus protein VP39"/>
    <property type="match status" value="1"/>
</dbReference>
<keyword evidence="2" id="KW-1185">Reference proteome</keyword>
<dbReference type="AlphaFoldDB" id="A0A6A6TSN7"/>
<dbReference type="Proteomes" id="UP000799324">
    <property type="component" value="Unassembled WGS sequence"/>
</dbReference>
<dbReference type="GO" id="GO:0008168">
    <property type="term" value="F:methyltransferase activity"/>
    <property type="evidence" value="ECO:0007669"/>
    <property type="project" value="UniProtKB-KW"/>
</dbReference>
<dbReference type="PANTHER" id="PTHR43591">
    <property type="entry name" value="METHYLTRANSFERASE"/>
    <property type="match status" value="1"/>
</dbReference>
<dbReference type="CDD" id="cd02440">
    <property type="entry name" value="AdoMet_MTases"/>
    <property type="match status" value="1"/>
</dbReference>
<reference evidence="1" key="1">
    <citation type="journal article" date="2020" name="Stud. Mycol.">
        <title>101 Dothideomycetes genomes: a test case for predicting lifestyles and emergence of pathogens.</title>
        <authorList>
            <person name="Haridas S."/>
            <person name="Albert R."/>
            <person name="Binder M."/>
            <person name="Bloem J."/>
            <person name="Labutti K."/>
            <person name="Salamov A."/>
            <person name="Andreopoulos B."/>
            <person name="Baker S."/>
            <person name="Barry K."/>
            <person name="Bills G."/>
            <person name="Bluhm B."/>
            <person name="Cannon C."/>
            <person name="Castanera R."/>
            <person name="Culley D."/>
            <person name="Daum C."/>
            <person name="Ezra D."/>
            <person name="Gonzalez J."/>
            <person name="Henrissat B."/>
            <person name="Kuo A."/>
            <person name="Liang C."/>
            <person name="Lipzen A."/>
            <person name="Lutzoni F."/>
            <person name="Magnuson J."/>
            <person name="Mondo S."/>
            <person name="Nolan M."/>
            <person name="Ohm R."/>
            <person name="Pangilinan J."/>
            <person name="Park H.-J."/>
            <person name="Ramirez L."/>
            <person name="Alfaro M."/>
            <person name="Sun H."/>
            <person name="Tritt A."/>
            <person name="Yoshinaga Y."/>
            <person name="Zwiers L.-H."/>
            <person name="Turgeon B."/>
            <person name="Goodwin S."/>
            <person name="Spatafora J."/>
            <person name="Crous P."/>
            <person name="Grigoriev I."/>
        </authorList>
    </citation>
    <scope>NUCLEOTIDE SEQUENCE</scope>
    <source>
        <strain evidence="1">CBS 122681</strain>
    </source>
</reference>
<evidence type="ECO:0000313" key="2">
    <source>
        <dbReference type="Proteomes" id="UP000799324"/>
    </source>
</evidence>
<sequence>MLTRPKREEERLEVQHDVIFRFSENRLYFPSVEDPEKILDCGYGRGDWAVAVAEEYEDCEVTGIDIYPILIADQPSNLFLFGYNLNDRLNDPEVFERNAYDLIHSRFVGPGIKANRWASYVRDMKALMKPNGWLQMVEYYPNIQSWSGRLTSQSALTRWYQAYVSAMERSNRNPRIGQRLQSYMTEAGLRDVGGSILHLPIGGWDPDPARAAVGRDNVDVVGELLDSLAIWPFTEQLGWTAAQVQTLTAAARAEIRDASLKLYIPM</sequence>
<dbReference type="SUPFAM" id="SSF53335">
    <property type="entry name" value="S-adenosyl-L-methionine-dependent methyltransferases"/>
    <property type="match status" value="1"/>
</dbReference>
<keyword evidence="1" id="KW-0489">Methyltransferase</keyword>
<organism evidence="1 2">
    <name type="scientific">Lophiostoma macrostomum CBS 122681</name>
    <dbReference type="NCBI Taxonomy" id="1314788"/>
    <lineage>
        <taxon>Eukaryota</taxon>
        <taxon>Fungi</taxon>
        <taxon>Dikarya</taxon>
        <taxon>Ascomycota</taxon>
        <taxon>Pezizomycotina</taxon>
        <taxon>Dothideomycetes</taxon>
        <taxon>Pleosporomycetidae</taxon>
        <taxon>Pleosporales</taxon>
        <taxon>Lophiostomataceae</taxon>
        <taxon>Lophiostoma</taxon>
    </lineage>
</organism>
<dbReference type="GO" id="GO:0032259">
    <property type="term" value="P:methylation"/>
    <property type="evidence" value="ECO:0007669"/>
    <property type="project" value="UniProtKB-KW"/>
</dbReference>
<dbReference type="PANTHER" id="PTHR43591:SF24">
    <property type="entry name" value="2-METHOXY-6-POLYPRENYL-1,4-BENZOQUINOL METHYLASE, MITOCHONDRIAL"/>
    <property type="match status" value="1"/>
</dbReference>
<dbReference type="EMBL" id="MU004291">
    <property type="protein sequence ID" value="KAF2661943.1"/>
    <property type="molecule type" value="Genomic_DNA"/>
</dbReference>
<dbReference type="OrthoDB" id="506498at2759"/>